<evidence type="ECO:0000256" key="6">
    <source>
        <dbReference type="ARBA" id="ARBA00023136"/>
    </source>
</evidence>
<evidence type="ECO:0000259" key="9">
    <source>
        <dbReference type="Pfam" id="PF00361"/>
    </source>
</evidence>
<feature type="transmembrane region" description="Helical" evidence="8">
    <location>
        <begin position="340"/>
        <end position="358"/>
    </location>
</feature>
<gene>
    <name evidence="10" type="ORF">SAMN05216217_11652</name>
</gene>
<keyword evidence="10" id="KW-0456">Lyase</keyword>
<protein>
    <submittedName>
        <fullName evidence="10">Formate hydrogenlyase subunit 3/Multisubunit Na+/H+ antiporter, MnhD subunit</fullName>
    </submittedName>
</protein>
<dbReference type="GO" id="GO:0005886">
    <property type="term" value="C:plasma membrane"/>
    <property type="evidence" value="ECO:0007669"/>
    <property type="project" value="UniProtKB-SubCell"/>
</dbReference>
<proteinExistence type="predicted"/>
<dbReference type="RefSeq" id="WP_093478144.1">
    <property type="nucleotide sequence ID" value="NZ_FOUI01000016.1"/>
</dbReference>
<reference evidence="11" key="1">
    <citation type="submission" date="2016-10" db="EMBL/GenBank/DDBJ databases">
        <authorList>
            <person name="Varghese N."/>
            <person name="Submissions S."/>
        </authorList>
    </citation>
    <scope>NUCLEOTIDE SEQUENCE [LARGE SCALE GENOMIC DNA]</scope>
    <source>
        <strain evidence="11">DSM 24213</strain>
    </source>
</reference>
<name>A0A1I4TWF6_9GAMM</name>
<evidence type="ECO:0000256" key="2">
    <source>
        <dbReference type="ARBA" id="ARBA00022475"/>
    </source>
</evidence>
<keyword evidence="2" id="KW-1003">Cell membrane</keyword>
<dbReference type="AlphaFoldDB" id="A0A1I4TWF6"/>
<dbReference type="GO" id="GO:0016829">
    <property type="term" value="F:lyase activity"/>
    <property type="evidence" value="ECO:0007669"/>
    <property type="project" value="UniProtKB-KW"/>
</dbReference>
<dbReference type="Proteomes" id="UP000243629">
    <property type="component" value="Unassembled WGS sequence"/>
</dbReference>
<feature type="transmembrane region" description="Helical" evidence="8">
    <location>
        <begin position="221"/>
        <end position="240"/>
    </location>
</feature>
<feature type="transmembrane region" description="Helical" evidence="8">
    <location>
        <begin position="95"/>
        <end position="112"/>
    </location>
</feature>
<keyword evidence="6 8" id="KW-0472">Membrane</keyword>
<feature type="transmembrane region" description="Helical" evidence="8">
    <location>
        <begin position="378"/>
        <end position="400"/>
    </location>
</feature>
<feature type="transmembrane region" description="Helical" evidence="8">
    <location>
        <begin position="412"/>
        <end position="430"/>
    </location>
</feature>
<dbReference type="InterPro" id="IPR052175">
    <property type="entry name" value="ComplexI-like_HydComp"/>
</dbReference>
<dbReference type="OrthoDB" id="9768329at2"/>
<evidence type="ECO:0000256" key="7">
    <source>
        <dbReference type="RuleBase" id="RU000320"/>
    </source>
</evidence>
<dbReference type="PANTHER" id="PTHR42682">
    <property type="entry name" value="HYDROGENASE-4 COMPONENT F"/>
    <property type="match status" value="1"/>
</dbReference>
<evidence type="ECO:0000313" key="10">
    <source>
        <dbReference type="EMBL" id="SFM80920.1"/>
    </source>
</evidence>
<organism evidence="10 11">
    <name type="scientific">Halopseudomonas yangmingensis</name>
    <dbReference type="NCBI Taxonomy" id="1720063"/>
    <lineage>
        <taxon>Bacteria</taxon>
        <taxon>Pseudomonadati</taxon>
        <taxon>Pseudomonadota</taxon>
        <taxon>Gammaproteobacteria</taxon>
        <taxon>Pseudomonadales</taxon>
        <taxon>Pseudomonadaceae</taxon>
        <taxon>Halopseudomonas</taxon>
    </lineage>
</organism>
<feature type="transmembrane region" description="Helical" evidence="8">
    <location>
        <begin position="187"/>
        <end position="209"/>
    </location>
</feature>
<comment type="subcellular location">
    <subcellularLocation>
        <location evidence="1">Cell membrane</location>
        <topology evidence="1">Multi-pass membrane protein</topology>
    </subcellularLocation>
    <subcellularLocation>
        <location evidence="7">Membrane</location>
        <topology evidence="7">Multi-pass membrane protein</topology>
    </subcellularLocation>
</comment>
<accession>A0A1I4TWF6</accession>
<evidence type="ECO:0000256" key="1">
    <source>
        <dbReference type="ARBA" id="ARBA00004651"/>
    </source>
</evidence>
<feature type="transmembrane region" description="Helical" evidence="8">
    <location>
        <begin position="65"/>
        <end position="83"/>
    </location>
</feature>
<dbReference type="STRING" id="1720063.SAMN05216217_11652"/>
<evidence type="ECO:0000256" key="4">
    <source>
        <dbReference type="ARBA" id="ARBA00022989"/>
    </source>
</evidence>
<dbReference type="EMBL" id="FOUI01000016">
    <property type="protein sequence ID" value="SFM80920.1"/>
    <property type="molecule type" value="Genomic_DNA"/>
</dbReference>
<feature type="transmembrane region" description="Helical" evidence="8">
    <location>
        <begin position="118"/>
        <end position="135"/>
    </location>
</feature>
<keyword evidence="11" id="KW-1185">Reference proteome</keyword>
<dbReference type="PANTHER" id="PTHR42682:SF4">
    <property type="entry name" value="NADH-UBIQUINONE_PLASTOQUINONE"/>
    <property type="match status" value="1"/>
</dbReference>
<feature type="transmembrane region" description="Helical" evidence="8">
    <location>
        <begin position="147"/>
        <end position="167"/>
    </location>
</feature>
<evidence type="ECO:0000256" key="8">
    <source>
        <dbReference type="SAM" id="Phobius"/>
    </source>
</evidence>
<dbReference type="GO" id="GO:0016491">
    <property type="term" value="F:oxidoreductase activity"/>
    <property type="evidence" value="ECO:0007669"/>
    <property type="project" value="UniProtKB-KW"/>
</dbReference>
<dbReference type="InterPro" id="IPR001750">
    <property type="entry name" value="ND/Mrp_TM"/>
</dbReference>
<feature type="transmembrane region" description="Helical" evidence="8">
    <location>
        <begin position="450"/>
        <end position="468"/>
    </location>
</feature>
<keyword evidence="3 7" id="KW-0812">Transmembrane</keyword>
<feature type="transmembrane region" description="Helical" evidence="8">
    <location>
        <begin position="310"/>
        <end position="333"/>
    </location>
</feature>
<keyword evidence="4 8" id="KW-1133">Transmembrane helix</keyword>
<feature type="domain" description="NADH:quinone oxidoreductase/Mrp antiporter transmembrane" evidence="9">
    <location>
        <begin position="112"/>
        <end position="337"/>
    </location>
</feature>
<keyword evidence="5" id="KW-0560">Oxidoreductase</keyword>
<feature type="transmembrane region" description="Helical" evidence="8">
    <location>
        <begin position="278"/>
        <end position="298"/>
    </location>
</feature>
<evidence type="ECO:0000256" key="5">
    <source>
        <dbReference type="ARBA" id="ARBA00023002"/>
    </source>
</evidence>
<evidence type="ECO:0000256" key="3">
    <source>
        <dbReference type="ARBA" id="ARBA00022692"/>
    </source>
</evidence>
<feature type="transmembrane region" description="Helical" evidence="8">
    <location>
        <begin position="246"/>
        <end position="266"/>
    </location>
</feature>
<dbReference type="Pfam" id="PF00361">
    <property type="entry name" value="Proton_antipo_M"/>
    <property type="match status" value="1"/>
</dbReference>
<evidence type="ECO:0000313" key="11">
    <source>
        <dbReference type="Proteomes" id="UP000243629"/>
    </source>
</evidence>
<feature type="transmembrane region" description="Helical" evidence="8">
    <location>
        <begin position="524"/>
        <end position="542"/>
    </location>
</feature>
<sequence>MSALLWLLVPLAPLLPLLLLRRAALARWHWLGCLPAAVLLWLQPASLELALLWPGARWGLLDGSASVWLGFSALLWAVAGRYAAADLAQLHNRRFWWFWQLALAGNLLLVIAEDVISFYAGFTLMSLSAYGLVVHKGTPQARRAGRLYLQLAVLGEMLVYAGLLLQLHAGTGSLLLADWRDTPLAPGAAALLLIGFGLKAGFWPLHLWLPLAHPVAPAAASAVLSGVMLKAGILGLWRMLPSADPLLAALAPLLLGVGLCSAFYGVLMGLRQAAAKSLLAWSSVSQLGWLLVILALGWQSPALNTLGVPLLALYATQHALAKGALFMAAGLATHQQLGRLGVVLAALPALALAGLPLTSGAALKQLLKQPLQDWSTGLSWLASLGSLGTALLLLRLLWLLQHQAGSQHHADIRWRLTALLCLAPLLLWLWPPLQPALLDSLQPSALLAQGWPLLLALLLGSLALQQGWQWPAALRPRRQPVVLRPSLWLKRQLQRPPLPALQPRAASARWRALERRWNQLWRSWPVSLSGWLLLGLLLLGWWL</sequence>